<evidence type="ECO:0000313" key="2">
    <source>
        <dbReference type="EMBL" id="KKS95564.1"/>
    </source>
</evidence>
<organism evidence="2 3">
    <name type="scientific">Candidatus Gottesmanbacteria bacterium GW2011_GWA2_43_14</name>
    <dbReference type="NCBI Taxonomy" id="1618443"/>
    <lineage>
        <taxon>Bacteria</taxon>
        <taxon>Candidatus Gottesmaniibacteriota</taxon>
    </lineage>
</organism>
<dbReference type="PANTHER" id="PTHR34387">
    <property type="entry name" value="SLR1258 PROTEIN"/>
    <property type="match status" value="1"/>
</dbReference>
<dbReference type="GO" id="GO:0006974">
    <property type="term" value="P:DNA damage response"/>
    <property type="evidence" value="ECO:0007669"/>
    <property type="project" value="TreeGrafter"/>
</dbReference>
<dbReference type="PANTHER" id="PTHR34387:SF2">
    <property type="entry name" value="SLR1258 PROTEIN"/>
    <property type="match status" value="1"/>
</dbReference>
<evidence type="ECO:0000313" key="3">
    <source>
        <dbReference type="Proteomes" id="UP000034894"/>
    </source>
</evidence>
<gene>
    <name evidence="2" type="ORF">UV73_C0016G0010</name>
</gene>
<dbReference type="InterPro" id="IPR007497">
    <property type="entry name" value="SIMPL/DUF541"/>
</dbReference>
<keyword evidence="1" id="KW-1133">Transmembrane helix</keyword>
<dbReference type="EMBL" id="LCFP01000016">
    <property type="protein sequence ID" value="KKS95564.1"/>
    <property type="molecule type" value="Genomic_DNA"/>
</dbReference>
<protein>
    <recommendedName>
        <fullName evidence="4">SIMPL domain-containing protein</fullName>
    </recommendedName>
</protein>
<dbReference type="Proteomes" id="UP000034894">
    <property type="component" value="Unassembled WGS sequence"/>
</dbReference>
<dbReference type="Gene3D" id="3.30.70.2970">
    <property type="entry name" value="Protein of unknown function (DUF541), domain 2"/>
    <property type="match status" value="1"/>
</dbReference>
<dbReference type="Pfam" id="PF04402">
    <property type="entry name" value="SIMPL"/>
    <property type="match status" value="1"/>
</dbReference>
<feature type="transmembrane region" description="Helical" evidence="1">
    <location>
        <begin position="7"/>
        <end position="25"/>
    </location>
</feature>
<comment type="caution">
    <text evidence="2">The sequence shown here is derived from an EMBL/GenBank/DDBJ whole genome shotgun (WGS) entry which is preliminary data.</text>
</comment>
<reference evidence="2 3" key="1">
    <citation type="journal article" date="2015" name="Nature">
        <title>rRNA introns, odd ribosomes, and small enigmatic genomes across a large radiation of phyla.</title>
        <authorList>
            <person name="Brown C.T."/>
            <person name="Hug L.A."/>
            <person name="Thomas B.C."/>
            <person name="Sharon I."/>
            <person name="Castelle C.J."/>
            <person name="Singh A."/>
            <person name="Wilkins M.J."/>
            <person name="Williams K.H."/>
            <person name="Banfield J.F."/>
        </authorList>
    </citation>
    <scope>NUCLEOTIDE SEQUENCE [LARGE SCALE GENOMIC DNA]</scope>
</reference>
<keyword evidence="1" id="KW-0812">Transmembrane</keyword>
<sequence length="232" mass="25622">MNLPKKILKYSIVIIALILIVWGYFQLSNPLEITVTGTGTVSAPADSAKFIITLSDSYPDASTAATAITANTDAIRNYLEREGVAPENIIENEIKTIPGIAFNESTLGVRADKTLIVSLTDLSKITSLTSKLYSFGAKLISDPDYVVSDKSVWEKEAEKEALKDAEIKANYEMKKYRKFFKRISGISQSQSVSTADSFNPVTGQILNPFQNQEIDESSQNISKTFTVTFNLW</sequence>
<dbReference type="InterPro" id="IPR052022">
    <property type="entry name" value="26kDa_periplasmic_antigen"/>
</dbReference>
<evidence type="ECO:0000256" key="1">
    <source>
        <dbReference type="SAM" id="Phobius"/>
    </source>
</evidence>
<dbReference type="AlphaFoldDB" id="A0A0G1DCY0"/>
<accession>A0A0G1DCY0</accession>
<dbReference type="STRING" id="1618443.UV73_C0016G0010"/>
<evidence type="ECO:0008006" key="4">
    <source>
        <dbReference type="Google" id="ProtNLM"/>
    </source>
</evidence>
<name>A0A0G1DCY0_9BACT</name>
<proteinExistence type="predicted"/>
<dbReference type="Gene3D" id="3.30.110.170">
    <property type="entry name" value="Protein of unknown function (DUF541), domain 1"/>
    <property type="match status" value="1"/>
</dbReference>
<keyword evidence="1" id="KW-0472">Membrane</keyword>